<reference evidence="1" key="1">
    <citation type="submission" date="2020-08" db="EMBL/GenBank/DDBJ databases">
        <title>Genome public.</title>
        <authorList>
            <person name="Liu C."/>
            <person name="Sun Q."/>
        </authorList>
    </citation>
    <scope>NUCLEOTIDE SEQUENCE</scope>
    <source>
        <strain evidence="1">NSJ-42</strain>
    </source>
</reference>
<accession>A0A8I0A7G6</accession>
<dbReference type="Proteomes" id="UP000662088">
    <property type="component" value="Unassembled WGS sequence"/>
</dbReference>
<protein>
    <submittedName>
        <fullName evidence="1">Uncharacterized protein</fullName>
    </submittedName>
</protein>
<dbReference type="RefSeq" id="WP_186835494.1">
    <property type="nucleotide sequence ID" value="NZ_JACOOQ010000021.1"/>
</dbReference>
<dbReference type="AlphaFoldDB" id="A0A8I0A7G6"/>
<comment type="caution">
    <text evidence="1">The sequence shown here is derived from an EMBL/GenBank/DDBJ whole genome shotgun (WGS) entry which is preliminary data.</text>
</comment>
<dbReference type="EMBL" id="JACOOQ010000021">
    <property type="protein sequence ID" value="MBC5640994.1"/>
    <property type="molecule type" value="Genomic_DNA"/>
</dbReference>
<evidence type="ECO:0000313" key="1">
    <source>
        <dbReference type="EMBL" id="MBC5640994.1"/>
    </source>
</evidence>
<name>A0A8I0A7G6_9CLOT</name>
<gene>
    <name evidence="1" type="ORF">H8R92_11325</name>
</gene>
<sequence>MPAGNGVNCLYCPEREVGRCEGNDTGCLCFKCPRHLGQCRCVKYCRETESVLIFDER</sequence>
<keyword evidence="2" id="KW-1185">Reference proteome</keyword>
<organism evidence="1 2">
    <name type="scientific">Clostridium lentum</name>
    <dbReference type="NCBI Taxonomy" id="2763037"/>
    <lineage>
        <taxon>Bacteria</taxon>
        <taxon>Bacillati</taxon>
        <taxon>Bacillota</taxon>
        <taxon>Clostridia</taxon>
        <taxon>Eubacteriales</taxon>
        <taxon>Clostridiaceae</taxon>
        <taxon>Clostridium</taxon>
    </lineage>
</organism>
<proteinExistence type="predicted"/>
<evidence type="ECO:0000313" key="2">
    <source>
        <dbReference type="Proteomes" id="UP000662088"/>
    </source>
</evidence>